<organism evidence="1 2">
    <name type="scientific">Melastoma candidum</name>
    <dbReference type="NCBI Taxonomy" id="119954"/>
    <lineage>
        <taxon>Eukaryota</taxon>
        <taxon>Viridiplantae</taxon>
        <taxon>Streptophyta</taxon>
        <taxon>Embryophyta</taxon>
        <taxon>Tracheophyta</taxon>
        <taxon>Spermatophyta</taxon>
        <taxon>Magnoliopsida</taxon>
        <taxon>eudicotyledons</taxon>
        <taxon>Gunneridae</taxon>
        <taxon>Pentapetalae</taxon>
        <taxon>rosids</taxon>
        <taxon>malvids</taxon>
        <taxon>Myrtales</taxon>
        <taxon>Melastomataceae</taxon>
        <taxon>Melastomatoideae</taxon>
        <taxon>Melastomateae</taxon>
        <taxon>Melastoma</taxon>
    </lineage>
</organism>
<name>A0ACB9S945_9MYRT</name>
<evidence type="ECO:0000313" key="2">
    <source>
        <dbReference type="Proteomes" id="UP001057402"/>
    </source>
</evidence>
<keyword evidence="2" id="KW-1185">Reference proteome</keyword>
<protein>
    <submittedName>
        <fullName evidence="1">Uncharacterized protein</fullName>
    </submittedName>
</protein>
<dbReference type="Proteomes" id="UP001057402">
    <property type="component" value="Chromosome 1"/>
</dbReference>
<comment type="caution">
    <text evidence="1">The sequence shown here is derived from an EMBL/GenBank/DDBJ whole genome shotgun (WGS) entry which is preliminary data.</text>
</comment>
<dbReference type="EMBL" id="CM042880">
    <property type="protein sequence ID" value="KAI4387715.1"/>
    <property type="molecule type" value="Genomic_DNA"/>
</dbReference>
<evidence type="ECO:0000313" key="1">
    <source>
        <dbReference type="EMBL" id="KAI4387715.1"/>
    </source>
</evidence>
<accession>A0ACB9S945</accession>
<sequence>MRGQKVSNHTMKFPRQAESTAAIRLAKDAPSKEEGPNAMAELWGVLGVDGDGDGEGECTWGDGAGAVAAFRVIAEESTTRATMMHREAKGREDDDFVKAIGVGNEQGLLFCVVDEGEYL</sequence>
<proteinExistence type="predicted"/>
<gene>
    <name evidence="1" type="ORF">MLD38_000127</name>
</gene>
<reference evidence="2" key="1">
    <citation type="journal article" date="2023" name="Front. Plant Sci.">
        <title>Chromosomal-level genome assembly of Melastoma candidum provides insights into trichome evolution.</title>
        <authorList>
            <person name="Zhong Y."/>
            <person name="Wu W."/>
            <person name="Sun C."/>
            <person name="Zou P."/>
            <person name="Liu Y."/>
            <person name="Dai S."/>
            <person name="Zhou R."/>
        </authorList>
    </citation>
    <scope>NUCLEOTIDE SEQUENCE [LARGE SCALE GENOMIC DNA]</scope>
</reference>